<sequence>MTGKFAKAIPLFAAQDIGAAMRWYEERLGFTQRFEYPDYGIISRDDIILNFWLCKDRHIAENTSAYFNVENIDDLYAEFRERSAETRMTEPKDFDYGMREFHIWDLDGNLLRLGQPLPE</sequence>
<dbReference type="Pfam" id="PF00903">
    <property type="entry name" value="Glyoxalase"/>
    <property type="match status" value="1"/>
</dbReference>
<dbReference type="SUPFAM" id="SSF54593">
    <property type="entry name" value="Glyoxalase/Bleomycin resistance protein/Dihydroxybiphenyl dioxygenase"/>
    <property type="match status" value="1"/>
</dbReference>
<reference evidence="5" key="1">
    <citation type="journal article" date="2014" name="Int. J. Syst. Evol. Microbiol.">
        <title>Complete genome sequence of Corynebacterium casei LMG S-19264T (=DSM 44701T), isolated from a smear-ripened cheese.</title>
        <authorList>
            <consortium name="US DOE Joint Genome Institute (JGI-PGF)"/>
            <person name="Walter F."/>
            <person name="Albersmeier A."/>
            <person name="Kalinowski J."/>
            <person name="Ruckert C."/>
        </authorList>
    </citation>
    <scope>NUCLEOTIDE SEQUENCE</scope>
    <source>
        <strain evidence="5">CGMCC 1.14984</strain>
    </source>
</reference>
<reference evidence="5" key="3">
    <citation type="submission" date="2020-09" db="EMBL/GenBank/DDBJ databases">
        <authorList>
            <person name="Sun Q."/>
            <person name="Zhou Y."/>
        </authorList>
    </citation>
    <scope>NUCLEOTIDE SEQUENCE</scope>
    <source>
        <strain evidence="5">CGMCC 1.14984</strain>
    </source>
</reference>
<dbReference type="EMBL" id="VCJR02000001">
    <property type="protein sequence ID" value="NHK27264.1"/>
    <property type="molecule type" value="Genomic_DNA"/>
</dbReference>
<keyword evidence="3" id="KW-0046">Antibiotic resistance</keyword>
<evidence type="ECO:0000313" key="6">
    <source>
        <dbReference type="EMBL" id="NHK27264.1"/>
    </source>
</evidence>
<gene>
    <name evidence="6" type="ORF">FF098_005050</name>
    <name evidence="5" type="ORF">GCM10011355_10200</name>
</gene>
<dbReference type="Proteomes" id="UP000621856">
    <property type="component" value="Unassembled WGS sequence"/>
</dbReference>
<evidence type="ECO:0000256" key="2">
    <source>
        <dbReference type="ARBA" id="ARBA00021572"/>
    </source>
</evidence>
<dbReference type="Proteomes" id="UP000818603">
    <property type="component" value="Unassembled WGS sequence"/>
</dbReference>
<protein>
    <recommendedName>
        <fullName evidence="2">Bleomycin resistance protein</fullName>
    </recommendedName>
</protein>
<evidence type="ECO:0000256" key="1">
    <source>
        <dbReference type="ARBA" id="ARBA00011051"/>
    </source>
</evidence>
<comment type="similarity">
    <text evidence="1">Belongs to the bleomycin resistance protein family.</text>
</comment>
<dbReference type="EMBL" id="BMGZ01000001">
    <property type="protein sequence ID" value="GGH94908.1"/>
    <property type="molecule type" value="Genomic_DNA"/>
</dbReference>
<organism evidence="5 7">
    <name type="scientific">Aquisalinus luteolus</name>
    <dbReference type="NCBI Taxonomy" id="1566827"/>
    <lineage>
        <taxon>Bacteria</taxon>
        <taxon>Pseudomonadati</taxon>
        <taxon>Pseudomonadota</taxon>
        <taxon>Alphaproteobacteria</taxon>
        <taxon>Parvularculales</taxon>
        <taxon>Parvularculaceae</taxon>
        <taxon>Aquisalinus</taxon>
    </lineage>
</organism>
<dbReference type="RefSeq" id="WP_155138074.1">
    <property type="nucleotide sequence ID" value="NZ_BMGZ01000001.1"/>
</dbReference>
<comment type="caution">
    <text evidence="5">The sequence shown here is derived from an EMBL/GenBank/DDBJ whole genome shotgun (WGS) entry which is preliminary data.</text>
</comment>
<dbReference type="InterPro" id="IPR004360">
    <property type="entry name" value="Glyas_Fos-R_dOase_dom"/>
</dbReference>
<evidence type="ECO:0000256" key="3">
    <source>
        <dbReference type="ARBA" id="ARBA00023251"/>
    </source>
</evidence>
<keyword evidence="8" id="KW-1185">Reference proteome</keyword>
<dbReference type="InterPro" id="IPR029068">
    <property type="entry name" value="Glyas_Bleomycin-R_OHBP_Dase"/>
</dbReference>
<dbReference type="PROSITE" id="PS51819">
    <property type="entry name" value="VOC"/>
    <property type="match status" value="1"/>
</dbReference>
<dbReference type="InterPro" id="IPR037523">
    <property type="entry name" value="VOC_core"/>
</dbReference>
<evidence type="ECO:0000313" key="5">
    <source>
        <dbReference type="EMBL" id="GGH94908.1"/>
    </source>
</evidence>
<dbReference type="AlphaFoldDB" id="A0A8J3A183"/>
<evidence type="ECO:0000259" key="4">
    <source>
        <dbReference type="PROSITE" id="PS51819"/>
    </source>
</evidence>
<feature type="domain" description="VOC" evidence="4">
    <location>
        <begin position="4"/>
        <end position="116"/>
    </location>
</feature>
<name>A0A8J3A183_9PROT</name>
<evidence type="ECO:0000313" key="8">
    <source>
        <dbReference type="Proteomes" id="UP000818603"/>
    </source>
</evidence>
<evidence type="ECO:0000313" key="7">
    <source>
        <dbReference type="Proteomes" id="UP000621856"/>
    </source>
</evidence>
<reference evidence="6 8" key="2">
    <citation type="submission" date="2020-02" db="EMBL/GenBank/DDBJ databases">
        <title>Genome sequence of Parvularcula flava strain NH6-79.</title>
        <authorList>
            <person name="Abdul Karim M.H."/>
            <person name="Lam M.Q."/>
            <person name="Chen S.J."/>
            <person name="Yahya A."/>
            <person name="Shahir S."/>
            <person name="Shamsir M.S."/>
            <person name="Chong C.S."/>
        </authorList>
    </citation>
    <scope>NUCLEOTIDE SEQUENCE [LARGE SCALE GENOMIC DNA]</scope>
    <source>
        <strain evidence="6 8">NH6-79</strain>
    </source>
</reference>
<dbReference type="InterPro" id="IPR000335">
    <property type="entry name" value="Bleomycin-R"/>
</dbReference>
<dbReference type="CDD" id="cd08349">
    <property type="entry name" value="BLMA_like"/>
    <property type="match status" value="1"/>
</dbReference>
<accession>A0A8J3A183</accession>
<proteinExistence type="inferred from homology"/>
<dbReference type="Gene3D" id="3.10.180.10">
    <property type="entry name" value="2,3-Dihydroxybiphenyl 1,2-Dioxygenase, domain 1"/>
    <property type="match status" value="1"/>
</dbReference>
<dbReference type="GO" id="GO:0046677">
    <property type="term" value="P:response to antibiotic"/>
    <property type="evidence" value="ECO:0007669"/>
    <property type="project" value="UniProtKB-KW"/>
</dbReference>